<gene>
    <name evidence="8" type="ORF">ENW96_02615</name>
</gene>
<evidence type="ECO:0000259" key="6">
    <source>
        <dbReference type="PROSITE" id="PS51898"/>
    </source>
</evidence>
<dbReference type="InterPro" id="IPR011010">
    <property type="entry name" value="DNA_brk_join_enz"/>
</dbReference>
<comment type="similarity">
    <text evidence="1">Belongs to the 'phage' integrase family.</text>
</comment>
<evidence type="ECO:0000256" key="5">
    <source>
        <dbReference type="PROSITE-ProRule" id="PRU01248"/>
    </source>
</evidence>
<organism evidence="8">
    <name type="scientific">Desulfobacca acetoxidans</name>
    <dbReference type="NCBI Taxonomy" id="60893"/>
    <lineage>
        <taxon>Bacteria</taxon>
        <taxon>Pseudomonadati</taxon>
        <taxon>Thermodesulfobacteriota</taxon>
        <taxon>Desulfobaccia</taxon>
        <taxon>Desulfobaccales</taxon>
        <taxon>Desulfobaccaceae</taxon>
        <taxon>Desulfobacca</taxon>
    </lineage>
</organism>
<feature type="domain" description="Tyr recombinase" evidence="6">
    <location>
        <begin position="198"/>
        <end position="376"/>
    </location>
</feature>
<dbReference type="InterPro" id="IPR002104">
    <property type="entry name" value="Integrase_catalytic"/>
</dbReference>
<dbReference type="Gene3D" id="1.10.443.10">
    <property type="entry name" value="Intergrase catalytic core"/>
    <property type="match status" value="1"/>
</dbReference>
<dbReference type="Pfam" id="PF00589">
    <property type="entry name" value="Phage_integrase"/>
    <property type="match status" value="1"/>
</dbReference>
<dbReference type="GO" id="GO:0015074">
    <property type="term" value="P:DNA integration"/>
    <property type="evidence" value="ECO:0007669"/>
    <property type="project" value="UniProtKB-KW"/>
</dbReference>
<reference evidence="8" key="1">
    <citation type="journal article" date="2020" name="mSystems">
        <title>Genome- and Community-Level Interaction Insights into Carbon Utilization and Element Cycling Functions of Hydrothermarchaeota in Hydrothermal Sediment.</title>
        <authorList>
            <person name="Zhou Z."/>
            <person name="Liu Y."/>
            <person name="Xu W."/>
            <person name="Pan J."/>
            <person name="Luo Z.H."/>
            <person name="Li M."/>
        </authorList>
    </citation>
    <scope>NUCLEOTIDE SEQUENCE [LARGE SCALE GENOMIC DNA]</scope>
    <source>
        <strain evidence="8">SpSt-897</strain>
    </source>
</reference>
<accession>A0A7C3YZW7</accession>
<protein>
    <submittedName>
        <fullName evidence="8">Site-specific integrase</fullName>
    </submittedName>
</protein>
<dbReference type="EMBL" id="DTMF01000068">
    <property type="protein sequence ID" value="HGF33267.1"/>
    <property type="molecule type" value="Genomic_DNA"/>
</dbReference>
<evidence type="ECO:0000256" key="1">
    <source>
        <dbReference type="ARBA" id="ARBA00008857"/>
    </source>
</evidence>
<keyword evidence="3 5" id="KW-0238">DNA-binding</keyword>
<dbReference type="InterPro" id="IPR050090">
    <property type="entry name" value="Tyrosine_recombinase_XerCD"/>
</dbReference>
<dbReference type="InterPro" id="IPR044068">
    <property type="entry name" value="CB"/>
</dbReference>
<evidence type="ECO:0000256" key="3">
    <source>
        <dbReference type="ARBA" id="ARBA00023125"/>
    </source>
</evidence>
<dbReference type="PROSITE" id="PS51898">
    <property type="entry name" value="TYR_RECOMBINASE"/>
    <property type="match status" value="1"/>
</dbReference>
<sequence>MVGAVRTKEKCPRCGGKFEGKPLRCPSCLTVPRRYFVDLSWPGQGRIKLYTDQQGYPLDSWERSNRLLNAIRYEIDQGKFDPREYVKKEVHALKFENYVQGWLERLEARHGRREVSWGYLQFARGVVKKYLIPLLGGRDARDIREGQIEDFRDALPVSLQPKTVANILGLLGKILRDAFRRRDIAYLPEMPKIEVGEPVTRWLSQEEQEAVLAHVPAPVFRAFFLFLMKQGVRPSEARALRWEDLDLKNNRVVIQAAMDGERYRTCTKERDIRYLPLHPRVQEAVKKLPRSIGGFVFAHNGKPLSKRLVISAWSRAAREAGLRITCYQGTRHSLASQAVNKGVSERIIGAMLGHKSIASTRRYAKLSTETLTAVWTEEESPVCPQKEVDK</sequence>
<comment type="caution">
    <text evidence="8">The sequence shown here is derived from an EMBL/GenBank/DDBJ whole genome shotgun (WGS) entry which is preliminary data.</text>
</comment>
<dbReference type="GO" id="GO:0003677">
    <property type="term" value="F:DNA binding"/>
    <property type="evidence" value="ECO:0007669"/>
    <property type="project" value="UniProtKB-UniRule"/>
</dbReference>
<feature type="domain" description="Core-binding (CB)" evidence="7">
    <location>
        <begin position="93"/>
        <end position="179"/>
    </location>
</feature>
<dbReference type="Gene3D" id="1.10.150.130">
    <property type="match status" value="1"/>
</dbReference>
<dbReference type="PROSITE" id="PS51900">
    <property type="entry name" value="CB"/>
    <property type="match status" value="1"/>
</dbReference>
<dbReference type="InterPro" id="IPR013762">
    <property type="entry name" value="Integrase-like_cat_sf"/>
</dbReference>
<dbReference type="InterPro" id="IPR010998">
    <property type="entry name" value="Integrase_recombinase_N"/>
</dbReference>
<keyword evidence="4" id="KW-0233">DNA recombination</keyword>
<proteinExistence type="inferred from homology"/>
<evidence type="ECO:0000313" key="8">
    <source>
        <dbReference type="EMBL" id="HGF33267.1"/>
    </source>
</evidence>
<evidence type="ECO:0000256" key="4">
    <source>
        <dbReference type="ARBA" id="ARBA00023172"/>
    </source>
</evidence>
<dbReference type="PANTHER" id="PTHR30349:SF64">
    <property type="entry name" value="PROPHAGE INTEGRASE INTD-RELATED"/>
    <property type="match status" value="1"/>
</dbReference>
<keyword evidence="2" id="KW-0229">DNA integration</keyword>
<dbReference type="CDD" id="cd00796">
    <property type="entry name" value="INT_Rci_Hp1_C"/>
    <property type="match status" value="1"/>
</dbReference>
<dbReference type="AlphaFoldDB" id="A0A7C3YZW7"/>
<name>A0A7C3YZW7_9BACT</name>
<dbReference type="PANTHER" id="PTHR30349">
    <property type="entry name" value="PHAGE INTEGRASE-RELATED"/>
    <property type="match status" value="1"/>
</dbReference>
<evidence type="ECO:0000259" key="7">
    <source>
        <dbReference type="PROSITE" id="PS51900"/>
    </source>
</evidence>
<dbReference type="SUPFAM" id="SSF56349">
    <property type="entry name" value="DNA breaking-rejoining enzymes"/>
    <property type="match status" value="1"/>
</dbReference>
<evidence type="ECO:0000256" key="2">
    <source>
        <dbReference type="ARBA" id="ARBA00022908"/>
    </source>
</evidence>
<dbReference type="GO" id="GO:0006310">
    <property type="term" value="P:DNA recombination"/>
    <property type="evidence" value="ECO:0007669"/>
    <property type="project" value="UniProtKB-KW"/>
</dbReference>